<protein>
    <submittedName>
        <fullName evidence="1">Beta-3-deoxy-D-manno-oct-2-ulosonic acid transferase</fullName>
    </submittedName>
</protein>
<sequence length="599" mass="62821">MLLPRQSRQGSEYGLDIVPQAIASDPHRSLGLFRAPAFGRRQAIISWLDARSLTDAVRVGLPAARPDAALRQAVEMLRLARVGGAPGLPDPGAMALGHAHGAAVLVVDPCDPALAGAAARMLETARRGAAGRPVLVAASPAAPPAAKPTLPTTLPGRLAPWTLLDLAAELHSLGDELGLLALIAGVTLRDHAGAPWAGPPPEQALAALFAATRWVDPFRGTPWSAAEGIAQLAAWREAEAANRSIRACVGIEWFKHRHIRDALASAAGPPRMVMRGSSAIRVARREGGAVAVWASVMPAGLRVRAAAAGVPLVRLEDGFIRSAGLGVLLAPAASLVIDGQGIHYDPGQESALEALLARTEFPPALLDRAARLRQALLAAGITKYNLAGAAPVLALPPGRRVILVPGQVEDDAAMRLGGARLRSNLALLAAVRRENPDAVILYKPHPDVEAGMRRGAIPPAAAAALADHVLAEVPIGTLYGMVGEVHTIASLAGFEALLRGLRVVTHGQPFYAGWGLTEDRAPPPRRGRRLSLDALVAAALILHLRCIDPVTGLPCPPELLVERLAQARPRLPGRHPVPAPLRGFTARVSRFLAGWWAAR</sequence>
<dbReference type="AlphaFoldDB" id="A0A9X0QWU9"/>
<dbReference type="InterPro" id="IPR007833">
    <property type="entry name" value="Capsule_polysaccharide_synth"/>
</dbReference>
<accession>A0A9X0QWU9</accession>
<organism evidence="1 2">
    <name type="scientific">Siccirubricoccus deserti</name>
    <dbReference type="NCBI Taxonomy" id="2013562"/>
    <lineage>
        <taxon>Bacteria</taxon>
        <taxon>Pseudomonadati</taxon>
        <taxon>Pseudomonadota</taxon>
        <taxon>Alphaproteobacteria</taxon>
        <taxon>Acetobacterales</taxon>
        <taxon>Roseomonadaceae</taxon>
        <taxon>Siccirubricoccus</taxon>
    </lineage>
</organism>
<dbReference type="CDD" id="cd16439">
    <property type="entry name" value="beta_Kdo_transferase_KpsC_2"/>
    <property type="match status" value="1"/>
</dbReference>
<dbReference type="GO" id="GO:0015774">
    <property type="term" value="P:polysaccharide transport"/>
    <property type="evidence" value="ECO:0007669"/>
    <property type="project" value="InterPro"/>
</dbReference>
<dbReference type="EMBL" id="JACOMF010000007">
    <property type="protein sequence ID" value="MBC4015451.1"/>
    <property type="molecule type" value="Genomic_DNA"/>
</dbReference>
<dbReference type="GO" id="GO:0016740">
    <property type="term" value="F:transferase activity"/>
    <property type="evidence" value="ECO:0007669"/>
    <property type="project" value="UniProtKB-KW"/>
</dbReference>
<dbReference type="Pfam" id="PF05159">
    <property type="entry name" value="Capsule_synth"/>
    <property type="match status" value="2"/>
</dbReference>
<comment type="caution">
    <text evidence="1">The sequence shown here is derived from an EMBL/GenBank/DDBJ whole genome shotgun (WGS) entry which is preliminary data.</text>
</comment>
<keyword evidence="2" id="KW-1185">Reference proteome</keyword>
<evidence type="ECO:0000313" key="1">
    <source>
        <dbReference type="EMBL" id="MBC4015451.1"/>
    </source>
</evidence>
<evidence type="ECO:0000313" key="2">
    <source>
        <dbReference type="Proteomes" id="UP000600101"/>
    </source>
</evidence>
<reference evidence="1" key="1">
    <citation type="submission" date="2020-08" db="EMBL/GenBank/DDBJ databases">
        <authorList>
            <person name="Hu Y."/>
            <person name="Nguyen S.V."/>
            <person name="Li F."/>
            <person name="Fanning S."/>
        </authorList>
    </citation>
    <scope>NUCLEOTIDE SEQUENCE</scope>
    <source>
        <strain evidence="1">SYSU D8009</strain>
    </source>
</reference>
<name>A0A9X0QWU9_9PROT</name>
<dbReference type="GO" id="GO:0000271">
    <property type="term" value="P:polysaccharide biosynthetic process"/>
    <property type="evidence" value="ECO:0007669"/>
    <property type="project" value="InterPro"/>
</dbReference>
<keyword evidence="1" id="KW-0808">Transferase</keyword>
<proteinExistence type="predicted"/>
<gene>
    <name evidence="1" type="ORF">H7965_08925</name>
</gene>
<dbReference type="Proteomes" id="UP000600101">
    <property type="component" value="Unassembled WGS sequence"/>
</dbReference>
<dbReference type="RefSeq" id="WP_186770215.1">
    <property type="nucleotide sequence ID" value="NZ_JACOMF010000007.1"/>
</dbReference>